<dbReference type="SUPFAM" id="SSF103473">
    <property type="entry name" value="MFS general substrate transporter"/>
    <property type="match status" value="1"/>
</dbReference>
<feature type="transmembrane region" description="Helical" evidence="4">
    <location>
        <begin position="256"/>
        <end position="276"/>
    </location>
</feature>
<evidence type="ECO:0000259" key="5">
    <source>
        <dbReference type="PROSITE" id="PS50850"/>
    </source>
</evidence>
<dbReference type="PANTHER" id="PTHR23537:SF1">
    <property type="entry name" value="SUGAR TRANSPORTER"/>
    <property type="match status" value="1"/>
</dbReference>
<evidence type="ECO:0000256" key="1">
    <source>
        <dbReference type="ARBA" id="ARBA00022692"/>
    </source>
</evidence>
<feature type="transmembrane region" description="Helical" evidence="4">
    <location>
        <begin position="308"/>
        <end position="329"/>
    </location>
</feature>
<evidence type="ECO:0000313" key="7">
    <source>
        <dbReference type="Proteomes" id="UP001521209"/>
    </source>
</evidence>
<dbReference type="InterPro" id="IPR036259">
    <property type="entry name" value="MFS_trans_sf"/>
</dbReference>
<dbReference type="InterPro" id="IPR010645">
    <property type="entry name" value="MFS_4"/>
</dbReference>
<feature type="domain" description="Major facilitator superfamily (MFS) profile" evidence="5">
    <location>
        <begin position="18"/>
        <end position="396"/>
    </location>
</feature>
<feature type="transmembrane region" description="Helical" evidence="4">
    <location>
        <begin position="20"/>
        <end position="40"/>
    </location>
</feature>
<reference evidence="6 7" key="1">
    <citation type="submission" date="2022-01" db="EMBL/GenBank/DDBJ databases">
        <authorList>
            <person name="Won M."/>
            <person name="Kim S.-J."/>
            <person name="Kwon S.-W."/>
        </authorList>
    </citation>
    <scope>NUCLEOTIDE SEQUENCE [LARGE SCALE GENOMIC DNA]</scope>
    <source>
        <strain evidence="6 7">KCTC 23505</strain>
    </source>
</reference>
<keyword evidence="1 4" id="KW-0812">Transmembrane</keyword>
<feature type="transmembrane region" description="Helical" evidence="4">
    <location>
        <begin position="283"/>
        <end position="302"/>
    </location>
</feature>
<keyword evidence="2 4" id="KW-1133">Transmembrane helix</keyword>
<sequence>MMHRAREMPFDVTSGRDIFVPALGGLIALAVGIGIGRFVYTPILPVMAAGLGLSKFSIGLIASANFAGYLVGALLASRTSLPGTRRLWLLIGLGGSAATTAAMGLVQSMWAFVALRFLGGIASALVLVFTSALLLDFMAHRGRAGFSAILFAGVGAGIAVSAVLVSSLRATGQSWQTLWLASGLLSVVGAFAAGQMIPTRTAVPVSETAECAPPPGRPLLGLVLAYGFFGFGYVITATFLVAIVRGNPAIRELEPLVWVIFGLSAAPSVALWNWLATRLTIPGAFALAALVEAVGVLASVGWSTTTGVFAASVCVGGTFMGLTALGLMRGRELARGNARQVLGLMTSAFGVGQILGPSFAGLVFDRTGSFIVPSIVAAIALAVAAALVLIQRRPSS</sequence>
<feature type="transmembrane region" description="Helical" evidence="4">
    <location>
        <begin position="219"/>
        <end position="244"/>
    </location>
</feature>
<feature type="transmembrane region" description="Helical" evidence="4">
    <location>
        <begin position="370"/>
        <end position="390"/>
    </location>
</feature>
<feature type="transmembrane region" description="Helical" evidence="4">
    <location>
        <begin position="341"/>
        <end position="364"/>
    </location>
</feature>
<feature type="transmembrane region" description="Helical" evidence="4">
    <location>
        <begin position="146"/>
        <end position="166"/>
    </location>
</feature>
<keyword evidence="7" id="KW-1185">Reference proteome</keyword>
<accession>A0ABS9DZ82</accession>
<comment type="caution">
    <text evidence="6">The sequence shown here is derived from an EMBL/GenBank/DDBJ whole genome shotgun (WGS) entry which is preliminary data.</text>
</comment>
<feature type="transmembrane region" description="Helical" evidence="4">
    <location>
        <begin position="112"/>
        <end position="134"/>
    </location>
</feature>
<gene>
    <name evidence="6" type="ORF">L2A60_11940</name>
</gene>
<feature type="transmembrane region" description="Helical" evidence="4">
    <location>
        <begin position="87"/>
        <end position="106"/>
    </location>
</feature>
<dbReference type="Pfam" id="PF06779">
    <property type="entry name" value="MFS_4"/>
    <property type="match status" value="1"/>
</dbReference>
<evidence type="ECO:0000256" key="2">
    <source>
        <dbReference type="ARBA" id="ARBA00022989"/>
    </source>
</evidence>
<dbReference type="EMBL" id="JAKGBZ010000022">
    <property type="protein sequence ID" value="MCF3947388.1"/>
    <property type="molecule type" value="Genomic_DNA"/>
</dbReference>
<organism evidence="6 7">
    <name type="scientific">Acidiphilium iwatense</name>
    <dbReference type="NCBI Taxonomy" id="768198"/>
    <lineage>
        <taxon>Bacteria</taxon>
        <taxon>Pseudomonadati</taxon>
        <taxon>Pseudomonadota</taxon>
        <taxon>Alphaproteobacteria</taxon>
        <taxon>Acetobacterales</taxon>
        <taxon>Acidocellaceae</taxon>
        <taxon>Acidiphilium</taxon>
    </lineage>
</organism>
<name>A0ABS9DZ82_9PROT</name>
<evidence type="ECO:0000313" key="6">
    <source>
        <dbReference type="EMBL" id="MCF3947388.1"/>
    </source>
</evidence>
<dbReference type="InterPro" id="IPR020846">
    <property type="entry name" value="MFS_dom"/>
</dbReference>
<feature type="transmembrane region" description="Helical" evidence="4">
    <location>
        <begin position="52"/>
        <end position="75"/>
    </location>
</feature>
<dbReference type="CDD" id="cd06180">
    <property type="entry name" value="MFS_YjiJ"/>
    <property type="match status" value="1"/>
</dbReference>
<feature type="transmembrane region" description="Helical" evidence="4">
    <location>
        <begin position="178"/>
        <end position="198"/>
    </location>
</feature>
<protein>
    <submittedName>
        <fullName evidence="6">YbfB/YjiJ family MFS transporter</fullName>
    </submittedName>
</protein>
<dbReference type="PROSITE" id="PS50850">
    <property type="entry name" value="MFS"/>
    <property type="match status" value="1"/>
</dbReference>
<keyword evidence="3 4" id="KW-0472">Membrane</keyword>
<evidence type="ECO:0000256" key="4">
    <source>
        <dbReference type="SAM" id="Phobius"/>
    </source>
</evidence>
<evidence type="ECO:0000256" key="3">
    <source>
        <dbReference type="ARBA" id="ARBA00023136"/>
    </source>
</evidence>
<dbReference type="Gene3D" id="1.20.1250.20">
    <property type="entry name" value="MFS general substrate transporter like domains"/>
    <property type="match status" value="2"/>
</dbReference>
<proteinExistence type="predicted"/>
<dbReference type="Proteomes" id="UP001521209">
    <property type="component" value="Unassembled WGS sequence"/>
</dbReference>
<dbReference type="PANTHER" id="PTHR23537">
    <property type="match status" value="1"/>
</dbReference>